<evidence type="ECO:0000256" key="5">
    <source>
        <dbReference type="ARBA" id="ARBA00022543"/>
    </source>
</evidence>
<feature type="transmembrane region" description="Helical" evidence="21">
    <location>
        <begin position="86"/>
        <end position="104"/>
    </location>
</feature>
<organism evidence="24 25">
    <name type="scientific">Sulfitobacter aestuarii</name>
    <dbReference type="NCBI Taxonomy" id="2161676"/>
    <lineage>
        <taxon>Bacteria</taxon>
        <taxon>Pseudomonadati</taxon>
        <taxon>Pseudomonadota</taxon>
        <taxon>Alphaproteobacteria</taxon>
        <taxon>Rhodobacterales</taxon>
        <taxon>Roseobacteraceae</taxon>
        <taxon>Sulfitobacter</taxon>
    </lineage>
</organism>
<keyword evidence="25" id="KW-1185">Reference proteome</keyword>
<feature type="domain" description="PAC" evidence="23">
    <location>
        <begin position="420"/>
        <end position="472"/>
    </location>
</feature>
<evidence type="ECO:0000256" key="21">
    <source>
        <dbReference type="SAM" id="Phobius"/>
    </source>
</evidence>
<evidence type="ECO:0000256" key="15">
    <source>
        <dbReference type="ARBA" id="ARBA00022840"/>
    </source>
</evidence>
<feature type="transmembrane region" description="Helical" evidence="21">
    <location>
        <begin position="184"/>
        <end position="204"/>
    </location>
</feature>
<keyword evidence="7" id="KW-0716">Sensory transduction</keyword>
<evidence type="ECO:0000256" key="8">
    <source>
        <dbReference type="ARBA" id="ARBA00022630"/>
    </source>
</evidence>
<dbReference type="SUPFAM" id="SSF55785">
    <property type="entry name" value="PYP-like sensor domain (PAS domain)"/>
    <property type="match status" value="1"/>
</dbReference>
<dbReference type="InterPro" id="IPR036890">
    <property type="entry name" value="HATPase_C_sf"/>
</dbReference>
<evidence type="ECO:0000256" key="18">
    <source>
        <dbReference type="ARBA" id="ARBA00023026"/>
    </source>
</evidence>
<keyword evidence="9" id="KW-0288">FMN</keyword>
<keyword evidence="18" id="KW-0843">Virulence</keyword>
<proteinExistence type="predicted"/>
<keyword evidence="6" id="KW-0597">Phosphoprotein</keyword>
<reference evidence="25" key="1">
    <citation type="journal article" date="2019" name="Int. J. Syst. Evol. Microbiol.">
        <title>The Global Catalogue of Microorganisms (GCM) 10K type strain sequencing project: providing services to taxonomists for standard genome sequencing and annotation.</title>
        <authorList>
            <consortium name="The Broad Institute Genomics Platform"/>
            <consortium name="The Broad Institute Genome Sequencing Center for Infectious Disease"/>
            <person name="Wu L."/>
            <person name="Ma J."/>
        </authorList>
    </citation>
    <scope>NUCLEOTIDE SEQUENCE [LARGE SCALE GENOMIC DNA]</scope>
    <source>
        <strain evidence="25">TISTR 2562</strain>
    </source>
</reference>
<dbReference type="Pfam" id="PF05231">
    <property type="entry name" value="MASE1"/>
    <property type="match status" value="1"/>
</dbReference>
<keyword evidence="14" id="KW-0418">Kinase</keyword>
<keyword evidence="5" id="KW-0600">Photoreceptor protein</keyword>
<keyword evidence="13" id="KW-0547">Nucleotide-binding</keyword>
<evidence type="ECO:0000313" key="24">
    <source>
        <dbReference type="EMBL" id="MFD2741491.1"/>
    </source>
</evidence>
<dbReference type="SMART" id="SM00911">
    <property type="entry name" value="HWE_HK"/>
    <property type="match status" value="1"/>
</dbReference>
<feature type="domain" description="PAS" evidence="22">
    <location>
        <begin position="346"/>
        <end position="416"/>
    </location>
</feature>
<feature type="transmembrane region" description="Helical" evidence="21">
    <location>
        <begin position="38"/>
        <end position="57"/>
    </location>
</feature>
<evidence type="ECO:0000256" key="16">
    <source>
        <dbReference type="ARBA" id="ARBA00022989"/>
    </source>
</evidence>
<dbReference type="InterPro" id="IPR001610">
    <property type="entry name" value="PAC"/>
</dbReference>
<evidence type="ECO:0000256" key="19">
    <source>
        <dbReference type="ARBA" id="ARBA00023136"/>
    </source>
</evidence>
<protein>
    <recommendedName>
        <fullName evidence="3">histidine kinase</fullName>
        <ecNumber evidence="3">2.7.13.3</ecNumber>
    </recommendedName>
</protein>
<evidence type="ECO:0000256" key="4">
    <source>
        <dbReference type="ARBA" id="ARBA00022475"/>
    </source>
</evidence>
<dbReference type="InterPro" id="IPR000700">
    <property type="entry name" value="PAS-assoc_C"/>
</dbReference>
<dbReference type="RefSeq" id="WP_386375917.1">
    <property type="nucleotide sequence ID" value="NZ_JBHUMP010000027.1"/>
</dbReference>
<keyword evidence="16 21" id="KW-1133">Transmembrane helix</keyword>
<dbReference type="PROSITE" id="PS50113">
    <property type="entry name" value="PAC"/>
    <property type="match status" value="1"/>
</dbReference>
<evidence type="ECO:0000256" key="11">
    <source>
        <dbReference type="ARBA" id="ARBA00022692"/>
    </source>
</evidence>
<dbReference type="SMART" id="SM00086">
    <property type="entry name" value="PAC"/>
    <property type="match status" value="1"/>
</dbReference>
<evidence type="ECO:0000259" key="22">
    <source>
        <dbReference type="PROSITE" id="PS50112"/>
    </source>
</evidence>
<keyword evidence="11 21" id="KW-0812">Transmembrane</keyword>
<dbReference type="Pfam" id="PF07536">
    <property type="entry name" value="HWE_HK"/>
    <property type="match status" value="1"/>
</dbReference>
<dbReference type="InterPro" id="IPR011102">
    <property type="entry name" value="Sig_transdc_His_kinase_HWE"/>
</dbReference>
<feature type="transmembrane region" description="Helical" evidence="21">
    <location>
        <begin position="216"/>
        <end position="236"/>
    </location>
</feature>
<evidence type="ECO:0000256" key="13">
    <source>
        <dbReference type="ARBA" id="ARBA00022741"/>
    </source>
</evidence>
<dbReference type="Proteomes" id="UP001597474">
    <property type="component" value="Unassembled WGS sequence"/>
</dbReference>
<keyword evidence="17" id="KW-0157">Chromophore</keyword>
<dbReference type="SMART" id="SM00091">
    <property type="entry name" value="PAS"/>
    <property type="match status" value="1"/>
</dbReference>
<evidence type="ECO:0000256" key="1">
    <source>
        <dbReference type="ARBA" id="ARBA00000085"/>
    </source>
</evidence>
<dbReference type="EMBL" id="JBHUMP010000027">
    <property type="protein sequence ID" value="MFD2741491.1"/>
    <property type="molecule type" value="Genomic_DNA"/>
</dbReference>
<evidence type="ECO:0000256" key="12">
    <source>
        <dbReference type="ARBA" id="ARBA00022737"/>
    </source>
</evidence>
<keyword evidence="12" id="KW-0677">Repeat</keyword>
<feature type="transmembrane region" description="Helical" evidence="21">
    <location>
        <begin position="297"/>
        <end position="315"/>
    </location>
</feature>
<feature type="transmembrane region" description="Helical" evidence="21">
    <location>
        <begin position="110"/>
        <end position="134"/>
    </location>
</feature>
<feature type="transmembrane region" description="Helical" evidence="21">
    <location>
        <begin position="141"/>
        <end position="164"/>
    </location>
</feature>
<dbReference type="Gene3D" id="3.30.565.10">
    <property type="entry name" value="Histidine kinase-like ATPase, C-terminal domain"/>
    <property type="match status" value="1"/>
</dbReference>
<comment type="catalytic activity">
    <reaction evidence="1">
        <text>ATP + protein L-histidine = ADP + protein N-phospho-L-histidine.</text>
        <dbReference type="EC" id="2.7.13.3"/>
    </reaction>
</comment>
<dbReference type="CDD" id="cd00130">
    <property type="entry name" value="PAS"/>
    <property type="match status" value="1"/>
</dbReference>
<evidence type="ECO:0000256" key="17">
    <source>
        <dbReference type="ARBA" id="ARBA00022991"/>
    </source>
</evidence>
<comment type="caution">
    <text evidence="24">The sequence shown here is derived from an EMBL/GenBank/DDBJ whole genome shotgun (WGS) entry which is preliminary data.</text>
</comment>
<evidence type="ECO:0000256" key="6">
    <source>
        <dbReference type="ARBA" id="ARBA00022553"/>
    </source>
</evidence>
<evidence type="ECO:0000256" key="7">
    <source>
        <dbReference type="ARBA" id="ARBA00022606"/>
    </source>
</evidence>
<accession>A0ABW5U8H2</accession>
<evidence type="ECO:0000256" key="9">
    <source>
        <dbReference type="ARBA" id="ARBA00022643"/>
    </source>
</evidence>
<keyword evidence="8" id="KW-0285">Flavoprotein</keyword>
<evidence type="ECO:0000259" key="23">
    <source>
        <dbReference type="PROSITE" id="PS50113"/>
    </source>
</evidence>
<evidence type="ECO:0000256" key="2">
    <source>
        <dbReference type="ARBA" id="ARBA00004651"/>
    </source>
</evidence>
<evidence type="ECO:0000256" key="14">
    <source>
        <dbReference type="ARBA" id="ARBA00022777"/>
    </source>
</evidence>
<dbReference type="Gene3D" id="3.30.450.20">
    <property type="entry name" value="PAS domain"/>
    <property type="match status" value="1"/>
</dbReference>
<dbReference type="PROSITE" id="PS50112">
    <property type="entry name" value="PAS"/>
    <property type="match status" value="1"/>
</dbReference>
<gene>
    <name evidence="24" type="ORF">ACFSUD_18115</name>
</gene>
<dbReference type="PANTHER" id="PTHR41523">
    <property type="entry name" value="TWO-COMPONENT SYSTEM SENSOR PROTEIN"/>
    <property type="match status" value="1"/>
</dbReference>
<dbReference type="InterPro" id="IPR035965">
    <property type="entry name" value="PAS-like_dom_sf"/>
</dbReference>
<dbReference type="PANTHER" id="PTHR41523:SF7">
    <property type="entry name" value="HISTIDINE KINASE"/>
    <property type="match status" value="1"/>
</dbReference>
<keyword evidence="4" id="KW-1003">Cell membrane</keyword>
<dbReference type="InterPro" id="IPR007895">
    <property type="entry name" value="MASE1"/>
</dbReference>
<keyword evidence="15" id="KW-0067">ATP-binding</keyword>
<keyword evidence="20" id="KW-0675">Receptor</keyword>
<evidence type="ECO:0000313" key="25">
    <source>
        <dbReference type="Proteomes" id="UP001597474"/>
    </source>
</evidence>
<name>A0ABW5U8H2_9RHOB</name>
<evidence type="ECO:0000256" key="10">
    <source>
        <dbReference type="ARBA" id="ARBA00022679"/>
    </source>
</evidence>
<dbReference type="Pfam" id="PF13426">
    <property type="entry name" value="PAS_9"/>
    <property type="match status" value="1"/>
</dbReference>
<dbReference type="SUPFAM" id="SSF55874">
    <property type="entry name" value="ATPase domain of HSP90 chaperone/DNA topoisomerase II/histidine kinase"/>
    <property type="match status" value="1"/>
</dbReference>
<comment type="subcellular location">
    <subcellularLocation>
        <location evidence="2">Cell membrane</location>
        <topology evidence="2">Multi-pass membrane protein</topology>
    </subcellularLocation>
</comment>
<dbReference type="NCBIfam" id="TIGR00229">
    <property type="entry name" value="sensory_box"/>
    <property type="match status" value="1"/>
</dbReference>
<keyword evidence="10" id="KW-0808">Transferase</keyword>
<evidence type="ECO:0000256" key="20">
    <source>
        <dbReference type="ARBA" id="ARBA00023170"/>
    </source>
</evidence>
<sequence length="668" mass="73398">MEKSDRVTPDAYAVGKRSRQEDGADTEWMASYRRPDGAQLIVFFGAYMFALAFGRWMTVIPDIPITIWPPNGILLAMLLMQPRQSWPWWIGLAALGELTGNVIWFQNALIWAIGYVAANAAGVITAALLLELLLRAPIRRFASLGQVLAFLALGVLVAPAISATLGSAIDAIVGKNAFTTTWPVWWLGDATGILIATPLVLTLVDTWREKLWPTVAQILEGAAIAILLSALSLWVLSADANYAFLLPLPIVWAALRFEFRGATSAVLLLTFAIAIHGQTFETLPLSASDIAAAHSELKALILVAATTGLIVAAITRQRRQAYSDLARLNDDLEARVAERTSAIEAAERRFKATFKNAGVGISIVSGEGKLLLVNECFRRMLGRDVGEMEGRRIDEFTHPDDRAMIEAAWTRLTADGVDDYAQEKRYLHRNGQIVWGHTTVSCVRHADGSIAYLIKVVQDITERKRSEAVRHLLMHEVNHRSKNLLAVVQVIARQTARHSSDHFVATFNERLQALAANQDILVHNEWQRIALTDLVKGQLNHFENVMQRVHLSGLAVMLPPAAAQALGMAIHELATNAAKYGSLSNEAGRVEISWSVEEGRFHMSWQERDGPPVAAPERRGFGTVVLERMTASAMSGEVSLSYEPKGVTWALSCPVSVLEDTTDEVEDA</sequence>
<dbReference type="EC" id="2.7.13.3" evidence="3"/>
<keyword evidence="19 21" id="KW-0472">Membrane</keyword>
<evidence type="ECO:0000256" key="3">
    <source>
        <dbReference type="ARBA" id="ARBA00012438"/>
    </source>
</evidence>
<dbReference type="InterPro" id="IPR000014">
    <property type="entry name" value="PAS"/>
</dbReference>